<keyword evidence="2" id="KW-1185">Reference proteome</keyword>
<sequence>MLYTADMTVNDSARIMNCYARRTKKEVRNPFGPRLKSRQQRTVDCISSGVKDDCILKASNAILTKDAKDYKCRRELMPQHEWNQLARKSTTTCLACPIGCRPEFDLSVISKVPFDNDKCQKYYTYGKYCDHSENEW</sequence>
<dbReference type="EMBL" id="KN556363">
    <property type="protein sequence ID" value="KHJ88146.1"/>
    <property type="molecule type" value="Genomic_DNA"/>
</dbReference>
<gene>
    <name evidence="1" type="ORF">OESDEN_12063</name>
</gene>
<evidence type="ECO:0000313" key="2">
    <source>
        <dbReference type="Proteomes" id="UP000053660"/>
    </source>
</evidence>
<evidence type="ECO:0000313" key="1">
    <source>
        <dbReference type="EMBL" id="KHJ88146.1"/>
    </source>
</evidence>
<dbReference type="AlphaFoldDB" id="A0A0B1SW99"/>
<dbReference type="Proteomes" id="UP000053660">
    <property type="component" value="Unassembled WGS sequence"/>
</dbReference>
<accession>A0A0B1SW99</accession>
<proteinExistence type="predicted"/>
<name>A0A0B1SW99_OESDE</name>
<organism evidence="1 2">
    <name type="scientific">Oesophagostomum dentatum</name>
    <name type="common">Nodular worm</name>
    <dbReference type="NCBI Taxonomy" id="61180"/>
    <lineage>
        <taxon>Eukaryota</taxon>
        <taxon>Metazoa</taxon>
        <taxon>Ecdysozoa</taxon>
        <taxon>Nematoda</taxon>
        <taxon>Chromadorea</taxon>
        <taxon>Rhabditida</taxon>
        <taxon>Rhabditina</taxon>
        <taxon>Rhabditomorpha</taxon>
        <taxon>Strongyloidea</taxon>
        <taxon>Strongylidae</taxon>
        <taxon>Oesophagostomum</taxon>
    </lineage>
</organism>
<protein>
    <submittedName>
        <fullName evidence="1">Uncharacterized protein</fullName>
    </submittedName>
</protein>
<dbReference type="OrthoDB" id="5837780at2759"/>
<reference evidence="1 2" key="1">
    <citation type="submission" date="2014-03" db="EMBL/GenBank/DDBJ databases">
        <title>Draft genome of the hookworm Oesophagostomum dentatum.</title>
        <authorList>
            <person name="Mitreva M."/>
        </authorList>
    </citation>
    <scope>NUCLEOTIDE SEQUENCE [LARGE SCALE GENOMIC DNA]</scope>
    <source>
        <strain evidence="1 2">OD-Hann</strain>
    </source>
</reference>